<dbReference type="Proteomes" id="UP000184171">
    <property type="component" value="Unassembled WGS sequence"/>
</dbReference>
<keyword evidence="2" id="KW-1185">Reference proteome</keyword>
<organism evidence="1 2">
    <name type="scientific">Malonomonas rubra DSM 5091</name>
    <dbReference type="NCBI Taxonomy" id="1122189"/>
    <lineage>
        <taxon>Bacteria</taxon>
        <taxon>Pseudomonadati</taxon>
        <taxon>Thermodesulfobacteriota</taxon>
        <taxon>Desulfuromonadia</taxon>
        <taxon>Desulfuromonadales</taxon>
        <taxon>Geopsychrobacteraceae</taxon>
        <taxon>Malonomonas</taxon>
    </lineage>
</organism>
<name>A0A1M6FIQ6_MALRU</name>
<accession>A0A1M6FIQ6</accession>
<evidence type="ECO:0000313" key="2">
    <source>
        <dbReference type="Proteomes" id="UP000184171"/>
    </source>
</evidence>
<dbReference type="AlphaFoldDB" id="A0A1M6FIQ6"/>
<dbReference type="EMBL" id="FQZT01000003">
    <property type="protein sequence ID" value="SHI97502.1"/>
    <property type="molecule type" value="Genomic_DNA"/>
</dbReference>
<protein>
    <submittedName>
        <fullName evidence="1">Uncharacterized protein</fullName>
    </submittedName>
</protein>
<gene>
    <name evidence="1" type="ORF">SAMN02745165_01301</name>
</gene>
<evidence type="ECO:0000313" key="1">
    <source>
        <dbReference type="EMBL" id="SHI97502.1"/>
    </source>
</evidence>
<dbReference type="RefSeq" id="WP_153305029.1">
    <property type="nucleotide sequence ID" value="NZ_FQZT01000003.1"/>
</dbReference>
<proteinExistence type="predicted"/>
<sequence>MKKEDQERRMAIRAIKENTPKEVEAELLNLIENGYKLNDLHKSGYSQHLNR</sequence>
<reference evidence="1 2" key="1">
    <citation type="submission" date="2016-11" db="EMBL/GenBank/DDBJ databases">
        <authorList>
            <person name="Jaros S."/>
            <person name="Januszkiewicz K."/>
            <person name="Wedrychowicz H."/>
        </authorList>
    </citation>
    <scope>NUCLEOTIDE SEQUENCE [LARGE SCALE GENOMIC DNA]</scope>
    <source>
        <strain evidence="1 2">DSM 5091</strain>
    </source>
</reference>